<sequence length="276" mass="31169">MGTIKLYATSILLFASWVMSCQNASFSAVANDDKKPKKASVPIDKFARKAFVYDSTKNYIYLTFDDGPQNGTQACFDLCKQLGVKATFFMVGEHASSPKTKAIVAGIREAYPNFLLCNHSTTHASGHYKYFYHHPEMAAEDFYAAQKSLNVPYKIIRLPGNSAWVLKDTIKASHLVDSTCILLNSTGYNVIGWDVEWSFNHKTENPVQKPQRMVDIVDSALAKPRRLFAKNHVVILSHDRMFRNPSYTDSLAKFITILKQNPKNVFETIDHYPGLK</sequence>
<dbReference type="PROSITE" id="PS51257">
    <property type="entry name" value="PROKAR_LIPOPROTEIN"/>
    <property type="match status" value="1"/>
</dbReference>
<protein>
    <submittedName>
        <fullName evidence="3">Polysaccharide deacetylase family protein</fullName>
    </submittedName>
</protein>
<accession>A0ABV8PXZ7</accession>
<organism evidence="3 4">
    <name type="scientific">Parasediminibacterium paludis</name>
    <dbReference type="NCBI Taxonomy" id="908966"/>
    <lineage>
        <taxon>Bacteria</taxon>
        <taxon>Pseudomonadati</taxon>
        <taxon>Bacteroidota</taxon>
        <taxon>Chitinophagia</taxon>
        <taxon>Chitinophagales</taxon>
        <taxon>Chitinophagaceae</taxon>
        <taxon>Parasediminibacterium</taxon>
    </lineage>
</organism>
<evidence type="ECO:0000313" key="4">
    <source>
        <dbReference type="Proteomes" id="UP001595906"/>
    </source>
</evidence>
<evidence type="ECO:0000259" key="2">
    <source>
        <dbReference type="PROSITE" id="PS51677"/>
    </source>
</evidence>
<dbReference type="PROSITE" id="PS51677">
    <property type="entry name" value="NODB"/>
    <property type="match status" value="1"/>
</dbReference>
<feature type="chain" id="PRO_5046241655" evidence="1">
    <location>
        <begin position="31"/>
        <end position="276"/>
    </location>
</feature>
<dbReference type="Pfam" id="PF01522">
    <property type="entry name" value="Polysacc_deac_1"/>
    <property type="match status" value="1"/>
</dbReference>
<dbReference type="InterPro" id="IPR011330">
    <property type="entry name" value="Glyco_hydro/deAcase_b/a-brl"/>
</dbReference>
<dbReference type="Proteomes" id="UP001595906">
    <property type="component" value="Unassembled WGS sequence"/>
</dbReference>
<dbReference type="SUPFAM" id="SSF88713">
    <property type="entry name" value="Glycoside hydrolase/deacetylase"/>
    <property type="match status" value="1"/>
</dbReference>
<keyword evidence="4" id="KW-1185">Reference proteome</keyword>
<evidence type="ECO:0000256" key="1">
    <source>
        <dbReference type="SAM" id="SignalP"/>
    </source>
</evidence>
<proteinExistence type="predicted"/>
<gene>
    <name evidence="3" type="ORF">ACFOW1_08015</name>
</gene>
<keyword evidence="1" id="KW-0732">Signal</keyword>
<evidence type="ECO:0000313" key="3">
    <source>
        <dbReference type="EMBL" id="MFC4231832.1"/>
    </source>
</evidence>
<feature type="signal peptide" evidence="1">
    <location>
        <begin position="1"/>
        <end position="30"/>
    </location>
</feature>
<dbReference type="RefSeq" id="WP_379013439.1">
    <property type="nucleotide sequence ID" value="NZ_JBHSDC010000012.1"/>
</dbReference>
<name>A0ABV8PXZ7_9BACT</name>
<dbReference type="PANTHER" id="PTHR10587">
    <property type="entry name" value="GLYCOSYL TRANSFERASE-RELATED"/>
    <property type="match status" value="1"/>
</dbReference>
<dbReference type="PANTHER" id="PTHR10587:SF125">
    <property type="entry name" value="POLYSACCHARIDE DEACETYLASE YHEN-RELATED"/>
    <property type="match status" value="1"/>
</dbReference>
<dbReference type="InterPro" id="IPR002509">
    <property type="entry name" value="NODB_dom"/>
</dbReference>
<dbReference type="Gene3D" id="3.20.20.370">
    <property type="entry name" value="Glycoside hydrolase/deacetylase"/>
    <property type="match status" value="1"/>
</dbReference>
<reference evidence="4" key="1">
    <citation type="journal article" date="2019" name="Int. J. Syst. Evol. Microbiol.">
        <title>The Global Catalogue of Microorganisms (GCM) 10K type strain sequencing project: providing services to taxonomists for standard genome sequencing and annotation.</title>
        <authorList>
            <consortium name="The Broad Institute Genomics Platform"/>
            <consortium name="The Broad Institute Genome Sequencing Center for Infectious Disease"/>
            <person name="Wu L."/>
            <person name="Ma J."/>
        </authorList>
    </citation>
    <scope>NUCLEOTIDE SEQUENCE [LARGE SCALE GENOMIC DNA]</scope>
    <source>
        <strain evidence="4">CECT 8010</strain>
    </source>
</reference>
<feature type="domain" description="NodB homology" evidence="2">
    <location>
        <begin position="58"/>
        <end position="269"/>
    </location>
</feature>
<dbReference type="EMBL" id="JBHSDC010000012">
    <property type="protein sequence ID" value="MFC4231832.1"/>
    <property type="molecule type" value="Genomic_DNA"/>
</dbReference>
<comment type="caution">
    <text evidence="3">The sequence shown here is derived from an EMBL/GenBank/DDBJ whole genome shotgun (WGS) entry which is preliminary data.</text>
</comment>
<dbReference type="InterPro" id="IPR050248">
    <property type="entry name" value="Polysacc_deacetylase_ArnD"/>
</dbReference>